<dbReference type="STRING" id="1220926.S2JIC8"/>
<dbReference type="PANTHER" id="PTHR33096:SF1">
    <property type="entry name" value="CXC1-LIKE CYSTEINE CLUSTER ASSOCIATED WITH KDZ TRANSPOSASES DOMAIN-CONTAINING PROTEIN"/>
    <property type="match status" value="1"/>
</dbReference>
<evidence type="ECO:0000313" key="2">
    <source>
        <dbReference type="Proteomes" id="UP000014254"/>
    </source>
</evidence>
<organism evidence="1 2">
    <name type="scientific">Mucor circinelloides f. circinelloides (strain 1006PhL)</name>
    <name type="common">Mucormycosis agent</name>
    <name type="synonym">Calyptromyces circinelloides</name>
    <dbReference type="NCBI Taxonomy" id="1220926"/>
    <lineage>
        <taxon>Eukaryota</taxon>
        <taxon>Fungi</taxon>
        <taxon>Fungi incertae sedis</taxon>
        <taxon>Mucoromycota</taxon>
        <taxon>Mucoromycotina</taxon>
        <taxon>Mucoromycetes</taxon>
        <taxon>Mucorales</taxon>
        <taxon>Mucorineae</taxon>
        <taxon>Mucoraceae</taxon>
        <taxon>Mucor</taxon>
    </lineage>
</organism>
<reference evidence="2" key="1">
    <citation type="submission" date="2013-05" db="EMBL/GenBank/DDBJ databases">
        <title>The Genome sequence of Mucor circinelloides f. circinelloides 1006PhL.</title>
        <authorList>
            <consortium name="The Broad Institute Genomics Platform"/>
            <person name="Cuomo C."/>
            <person name="Earl A."/>
            <person name="Findley K."/>
            <person name="Lee S.C."/>
            <person name="Walker B."/>
            <person name="Young S."/>
            <person name="Zeng Q."/>
            <person name="Gargeya S."/>
            <person name="Fitzgerald M."/>
            <person name="Haas B."/>
            <person name="Abouelleil A."/>
            <person name="Allen A.W."/>
            <person name="Alvarado L."/>
            <person name="Arachchi H.M."/>
            <person name="Berlin A.M."/>
            <person name="Chapman S.B."/>
            <person name="Gainer-Dewar J."/>
            <person name="Goldberg J."/>
            <person name="Griggs A."/>
            <person name="Gujja S."/>
            <person name="Hansen M."/>
            <person name="Howarth C."/>
            <person name="Imamovic A."/>
            <person name="Ireland A."/>
            <person name="Larimer J."/>
            <person name="McCowan C."/>
            <person name="Murphy C."/>
            <person name="Pearson M."/>
            <person name="Poon T.W."/>
            <person name="Priest M."/>
            <person name="Roberts A."/>
            <person name="Saif S."/>
            <person name="Shea T."/>
            <person name="Sisk P."/>
            <person name="Sykes S."/>
            <person name="Wortman J."/>
            <person name="Nusbaum C."/>
            <person name="Birren B."/>
        </authorList>
    </citation>
    <scope>NUCLEOTIDE SEQUENCE [LARGE SCALE GENOMIC DNA]</scope>
    <source>
        <strain evidence="2">1006PhL</strain>
    </source>
</reference>
<evidence type="ECO:0008006" key="3">
    <source>
        <dbReference type="Google" id="ProtNLM"/>
    </source>
</evidence>
<dbReference type="VEuPathDB" id="FungiDB:HMPREF1544_03037"/>
<sequence length="765" mass="87608">MSVDMKNWFSKSFELNGHPNPCLVALNTSILGTHACNCTDAKDFTVYCYMLHSHTSLTLRYCDEHPILKTLLLMQMLPSSTVSPKVAIHFAVFEKLQSLKLHGYMSNYAFVKSQNKDNLILADYDIQKFKFLNNGLFNNTQILYRNIKSHVLNDTYSLQHNIKSFNCHACDGADRVGVALDGNFQMKRKNNKRIVENSEEYPSILSATADVTNTFGKNEEVEKYEYEVDDDKEEVCGLDEIDNSFKANGNHDREKNSDRFDELGLFSMNCARHGIPMRLYDIYGGEGRKYPLACINHLVSTLDSNQKVLIMYDIICLCKEKLESCIPQLKTKDPLYLVTVFHAYAHSMHCQVAFHPRVIDGSGHTDGEGVERFWSVCNRFSGVTRNMSKYNRQALITDVVSFFRSNKMLEIPGQIVTKFKKSLKKISDLNITNKEFTKLQQQWKEHVAALSTPATPSGIKDMLTNAEKQGAVGRKSLYVHLSAQYLQITMEMKDNDNKNISNHRLISQSKALAKKIRALADRFGFRIIQSLQDPFFNDHRQEVNKVRYNTLNDFFKQIVFSIIVREARLAQPGTNGTATAARIIISLESSKKNAETVIGLINNFVDKYYCTLTRQEKEKKSLGREIEEVKKTAKENNLNLATPSNNWHILKRNVEEVAMLISRIRITSTSSFLRSDFIQTRFLEVGYRYNIATSLLSEVAKAQPPCIHRQKQNQFRKDYVVKFPIDVIAPQETGSFDYPDDVDFTECGEPNLEEQTQFTIDEFLD</sequence>
<name>S2JIC8_MUCC1</name>
<dbReference type="PANTHER" id="PTHR33096">
    <property type="entry name" value="CXC2 DOMAIN-CONTAINING PROTEIN"/>
    <property type="match status" value="1"/>
</dbReference>
<dbReference type="InParanoid" id="S2JIC8"/>
<dbReference type="Proteomes" id="UP000014254">
    <property type="component" value="Unassembled WGS sequence"/>
</dbReference>
<keyword evidence="2" id="KW-1185">Reference proteome</keyword>
<dbReference type="eggNOG" id="ENOG502S2AH">
    <property type="taxonomic scope" value="Eukaryota"/>
</dbReference>
<evidence type="ECO:0000313" key="1">
    <source>
        <dbReference type="EMBL" id="EPB90061.1"/>
    </source>
</evidence>
<accession>S2JIC8</accession>
<gene>
    <name evidence="1" type="ORF">HMPREF1544_03037</name>
</gene>
<protein>
    <recommendedName>
        <fullName evidence="3">CxC1-like cysteine cluster associated with KDZ transposases domain-containing protein</fullName>
    </recommendedName>
</protein>
<dbReference type="InterPro" id="IPR040521">
    <property type="entry name" value="KDZ"/>
</dbReference>
<dbReference type="Pfam" id="PF18758">
    <property type="entry name" value="KDZ"/>
    <property type="match status" value="1"/>
</dbReference>
<dbReference type="AlphaFoldDB" id="S2JIC8"/>
<dbReference type="EMBL" id="KE123925">
    <property type="protein sequence ID" value="EPB90061.1"/>
    <property type="molecule type" value="Genomic_DNA"/>
</dbReference>
<proteinExistence type="predicted"/>
<dbReference type="OrthoDB" id="2252406at2759"/>